<dbReference type="SUPFAM" id="SSF56112">
    <property type="entry name" value="Protein kinase-like (PK-like)"/>
    <property type="match status" value="1"/>
</dbReference>
<sequence>MERLGRVWTRISARRPTLPSVDPADDDDDDDLPDTKNAVFEMFSHSTASNHRKSEGVNANRPRGSMDASTRLSSSSPQRRLRSPIPARSTNVGIPLPKTSLDSSASPPSKSLAVPVKTSKNVNRVGEKHSSSTNEESTSASPSSTSFHRVMKEDNVLSRMAETSSSDVVNPRRSSVFVKRGSVSMEPIKKVNLEDVYHVYKQLGTGRFGYIKLAEHKQSKQKIAIKFFPRPQIKQVDFVREYNYSFFLSPHPQIIDTYEGMYQAGDDSAFFFVQEFCPRASLREAVEATNQQGIGEANTKKVFGAVLSAIEFMHNENLVHRNLKAENILLFDSNDFSKAKLTDFGLTRKVDATVKYLEYVNNYHAPELCETVVNEVLTVNKSTDIWALGVIFYYCMRGRFPWQKASIMCKPYWEWEQWLKRKNPTLPKRWTPFSEKALKLMKKTLTPRIKDRWTAKDMRKCIAKEKLLKPVKGDDNDVFVYVPSEFVKHEGNAKGDGKKKSTLQHWINTTLSAMAEISEQVVSARDD</sequence>
<evidence type="ECO:0000259" key="3">
    <source>
        <dbReference type="PROSITE" id="PS50011"/>
    </source>
</evidence>
<evidence type="ECO:0000313" key="4">
    <source>
        <dbReference type="EMBL" id="KAK6766659.1"/>
    </source>
</evidence>
<gene>
    <name evidence="4" type="primary">Necator_chrX.g26295</name>
    <name evidence="4" type="ORF">RB195_026129</name>
</gene>
<name>A0ABR1EVH5_NECAM</name>
<evidence type="ECO:0000256" key="1">
    <source>
        <dbReference type="PROSITE-ProRule" id="PRU10141"/>
    </source>
</evidence>
<feature type="compositionally biased region" description="Acidic residues" evidence="2">
    <location>
        <begin position="23"/>
        <end position="32"/>
    </location>
</feature>
<reference evidence="4 5" key="1">
    <citation type="submission" date="2023-08" db="EMBL/GenBank/DDBJ databases">
        <title>A Necator americanus chromosomal reference genome.</title>
        <authorList>
            <person name="Ilik V."/>
            <person name="Petrzelkova K.J."/>
            <person name="Pardy F."/>
            <person name="Fuh T."/>
            <person name="Niatou-Singa F.S."/>
            <person name="Gouil Q."/>
            <person name="Baker L."/>
            <person name="Ritchie M.E."/>
            <person name="Jex A.R."/>
            <person name="Gazzola D."/>
            <person name="Li H."/>
            <person name="Toshio Fujiwara R."/>
            <person name="Zhan B."/>
            <person name="Aroian R.V."/>
            <person name="Pafco B."/>
            <person name="Schwarz E.M."/>
        </authorList>
    </citation>
    <scope>NUCLEOTIDE SEQUENCE [LARGE SCALE GENOMIC DNA]</scope>
    <source>
        <strain evidence="4 5">Aroian</strain>
        <tissue evidence="4">Whole animal</tissue>
    </source>
</reference>
<feature type="region of interest" description="Disordered" evidence="2">
    <location>
        <begin position="1"/>
        <end position="149"/>
    </location>
</feature>
<dbReference type="PROSITE" id="PS00107">
    <property type="entry name" value="PROTEIN_KINASE_ATP"/>
    <property type="match status" value="1"/>
</dbReference>
<evidence type="ECO:0000313" key="5">
    <source>
        <dbReference type="Proteomes" id="UP001303046"/>
    </source>
</evidence>
<dbReference type="Gene3D" id="3.30.200.20">
    <property type="entry name" value="Phosphorylase Kinase, domain 1"/>
    <property type="match status" value="1"/>
</dbReference>
<accession>A0ABR1EVH5</accession>
<dbReference type="PROSITE" id="PS50011">
    <property type="entry name" value="PROTEIN_KINASE_DOM"/>
    <property type="match status" value="1"/>
</dbReference>
<dbReference type="PANTHER" id="PTHR24359">
    <property type="entry name" value="SERINE/THREONINE-PROTEIN KINASE SBK1"/>
    <property type="match status" value="1"/>
</dbReference>
<organism evidence="4 5">
    <name type="scientific">Necator americanus</name>
    <name type="common">Human hookworm</name>
    <dbReference type="NCBI Taxonomy" id="51031"/>
    <lineage>
        <taxon>Eukaryota</taxon>
        <taxon>Metazoa</taxon>
        <taxon>Ecdysozoa</taxon>
        <taxon>Nematoda</taxon>
        <taxon>Chromadorea</taxon>
        <taxon>Rhabditida</taxon>
        <taxon>Rhabditina</taxon>
        <taxon>Rhabditomorpha</taxon>
        <taxon>Strongyloidea</taxon>
        <taxon>Ancylostomatidae</taxon>
        <taxon>Bunostominae</taxon>
        <taxon>Necator</taxon>
    </lineage>
</organism>
<dbReference type="InterPro" id="IPR011009">
    <property type="entry name" value="Kinase-like_dom_sf"/>
</dbReference>
<dbReference type="Proteomes" id="UP001303046">
    <property type="component" value="Unassembled WGS sequence"/>
</dbReference>
<feature type="binding site" evidence="1">
    <location>
        <position position="226"/>
    </location>
    <ligand>
        <name>ATP</name>
        <dbReference type="ChEBI" id="CHEBI:30616"/>
    </ligand>
</feature>
<dbReference type="EMBL" id="JAVFWL010000006">
    <property type="protein sequence ID" value="KAK6766659.1"/>
    <property type="molecule type" value="Genomic_DNA"/>
</dbReference>
<feature type="compositionally biased region" description="Low complexity" evidence="2">
    <location>
        <begin position="131"/>
        <end position="146"/>
    </location>
</feature>
<keyword evidence="1" id="KW-0067">ATP-binding</keyword>
<dbReference type="InterPro" id="IPR000719">
    <property type="entry name" value="Prot_kinase_dom"/>
</dbReference>
<protein>
    <recommendedName>
        <fullName evidence="3">Protein kinase domain-containing protein</fullName>
    </recommendedName>
</protein>
<dbReference type="InterPro" id="IPR017441">
    <property type="entry name" value="Protein_kinase_ATP_BS"/>
</dbReference>
<feature type="compositionally biased region" description="Low complexity" evidence="2">
    <location>
        <begin position="69"/>
        <end position="78"/>
    </location>
</feature>
<keyword evidence="5" id="KW-1185">Reference proteome</keyword>
<dbReference type="PANTHER" id="PTHR24359:SF1">
    <property type="entry name" value="INHIBITOR OF NUCLEAR FACTOR KAPPA-B KINASE EPSILON SUBUNIT HOMOLOG 1-RELATED"/>
    <property type="match status" value="1"/>
</dbReference>
<proteinExistence type="predicted"/>
<dbReference type="Gene3D" id="1.10.510.10">
    <property type="entry name" value="Transferase(Phosphotransferase) domain 1"/>
    <property type="match status" value="1"/>
</dbReference>
<dbReference type="Pfam" id="PF00069">
    <property type="entry name" value="Pkinase"/>
    <property type="match status" value="1"/>
</dbReference>
<feature type="domain" description="Protein kinase" evidence="3">
    <location>
        <begin position="197"/>
        <end position="468"/>
    </location>
</feature>
<feature type="compositionally biased region" description="Low complexity" evidence="2">
    <location>
        <begin position="100"/>
        <end position="117"/>
    </location>
</feature>
<comment type="caution">
    <text evidence="4">The sequence shown here is derived from an EMBL/GenBank/DDBJ whole genome shotgun (WGS) entry which is preliminary data.</text>
</comment>
<keyword evidence="1" id="KW-0547">Nucleotide-binding</keyword>
<evidence type="ECO:0000256" key="2">
    <source>
        <dbReference type="SAM" id="MobiDB-lite"/>
    </source>
</evidence>